<dbReference type="Proteomes" id="UP001152888">
    <property type="component" value="Unassembled WGS sequence"/>
</dbReference>
<comment type="caution">
    <text evidence="1">The sequence shown here is derived from an EMBL/GenBank/DDBJ whole genome shotgun (WGS) entry which is preliminary data.</text>
</comment>
<sequence length="95" mass="11352">MFPCNSEEHKCLHEEIEERQCLLENRTVSMNCKRGEYNKFQIDRQEMELVARRVPVTSEEKLPTEVRGCYVQFCEITCRMCFVPTRPHLEVKLDL</sequence>
<dbReference type="EMBL" id="CAKOFQ010006687">
    <property type="protein sequence ID" value="CAH1960203.1"/>
    <property type="molecule type" value="Genomic_DNA"/>
</dbReference>
<dbReference type="AlphaFoldDB" id="A0A9P0JXZ1"/>
<accession>A0A9P0JXZ1</accession>
<protein>
    <submittedName>
        <fullName evidence="1">Uncharacterized protein</fullName>
    </submittedName>
</protein>
<organism evidence="1 2">
    <name type="scientific">Acanthoscelides obtectus</name>
    <name type="common">Bean weevil</name>
    <name type="synonym">Bruchus obtectus</name>
    <dbReference type="NCBI Taxonomy" id="200917"/>
    <lineage>
        <taxon>Eukaryota</taxon>
        <taxon>Metazoa</taxon>
        <taxon>Ecdysozoa</taxon>
        <taxon>Arthropoda</taxon>
        <taxon>Hexapoda</taxon>
        <taxon>Insecta</taxon>
        <taxon>Pterygota</taxon>
        <taxon>Neoptera</taxon>
        <taxon>Endopterygota</taxon>
        <taxon>Coleoptera</taxon>
        <taxon>Polyphaga</taxon>
        <taxon>Cucujiformia</taxon>
        <taxon>Chrysomeloidea</taxon>
        <taxon>Chrysomelidae</taxon>
        <taxon>Bruchinae</taxon>
        <taxon>Bruchini</taxon>
        <taxon>Acanthoscelides</taxon>
    </lineage>
</organism>
<gene>
    <name evidence="1" type="ORF">ACAOBT_LOCUS3602</name>
</gene>
<reference evidence="1" key="1">
    <citation type="submission" date="2022-03" db="EMBL/GenBank/DDBJ databases">
        <authorList>
            <person name="Sayadi A."/>
        </authorList>
    </citation>
    <scope>NUCLEOTIDE SEQUENCE</scope>
</reference>
<keyword evidence="2" id="KW-1185">Reference proteome</keyword>
<name>A0A9P0JXZ1_ACAOB</name>
<evidence type="ECO:0000313" key="1">
    <source>
        <dbReference type="EMBL" id="CAH1960203.1"/>
    </source>
</evidence>
<proteinExistence type="predicted"/>
<evidence type="ECO:0000313" key="2">
    <source>
        <dbReference type="Proteomes" id="UP001152888"/>
    </source>
</evidence>
<dbReference type="OrthoDB" id="10495921at2759"/>